<organism evidence="4 5">
    <name type="scientific">Anaerotignum faecicola</name>
    <dbReference type="NCBI Taxonomy" id="2358141"/>
    <lineage>
        <taxon>Bacteria</taxon>
        <taxon>Bacillati</taxon>
        <taxon>Bacillota</taxon>
        <taxon>Clostridia</taxon>
        <taxon>Lachnospirales</taxon>
        <taxon>Anaerotignaceae</taxon>
        <taxon>Anaerotignum</taxon>
    </lineage>
</organism>
<evidence type="ECO:0000256" key="2">
    <source>
        <dbReference type="SAM" id="Phobius"/>
    </source>
</evidence>
<reference evidence="4 5" key="1">
    <citation type="submission" date="2018-10" db="EMBL/GenBank/DDBJ databases">
        <title>Draft Genome Sequence of Anaerotignum sp. KCTC 15736.</title>
        <authorList>
            <person name="Choi S.H."/>
            <person name="Kim J.S."/>
            <person name="Kang S.W."/>
            <person name="Lee J.S."/>
            <person name="Park S.H."/>
        </authorList>
    </citation>
    <scope>NUCLEOTIDE SEQUENCE [LARGE SCALE GENOMIC DNA]</scope>
    <source>
        <strain evidence="4 5">KCTC 15736</strain>
    </source>
</reference>
<dbReference type="PANTHER" id="PTHR34700:SF4">
    <property type="entry name" value="PHAGE-LIKE ELEMENT PBSX PROTEIN XKDP"/>
    <property type="match status" value="1"/>
</dbReference>
<evidence type="ECO:0000259" key="3">
    <source>
        <dbReference type="PROSITE" id="PS51782"/>
    </source>
</evidence>
<dbReference type="SUPFAM" id="SSF54106">
    <property type="entry name" value="LysM domain"/>
    <property type="match status" value="1"/>
</dbReference>
<dbReference type="Proteomes" id="UP000287361">
    <property type="component" value="Unassembled WGS sequence"/>
</dbReference>
<keyword evidence="2" id="KW-1133">Transmembrane helix</keyword>
<feature type="compositionally biased region" description="Basic and acidic residues" evidence="1">
    <location>
        <begin position="63"/>
        <end position="74"/>
    </location>
</feature>
<accession>A0A401LFX9</accession>
<dbReference type="InterPro" id="IPR018392">
    <property type="entry name" value="LysM"/>
</dbReference>
<comment type="caution">
    <text evidence="4">The sequence shown here is derived from an EMBL/GenBank/DDBJ whole genome shotgun (WGS) entry which is preliminary data.</text>
</comment>
<keyword evidence="2" id="KW-0472">Membrane</keyword>
<dbReference type="OrthoDB" id="9800780at2"/>
<protein>
    <recommendedName>
        <fullName evidence="3">LysM domain-containing protein</fullName>
    </recommendedName>
</protein>
<dbReference type="EMBL" id="BHVZ01000014">
    <property type="protein sequence ID" value="GCB30423.1"/>
    <property type="molecule type" value="Genomic_DNA"/>
</dbReference>
<dbReference type="AlphaFoldDB" id="A0A401LFX9"/>
<dbReference type="InterPro" id="IPR036779">
    <property type="entry name" value="LysM_dom_sf"/>
</dbReference>
<feature type="region of interest" description="Disordered" evidence="1">
    <location>
        <begin position="58"/>
        <end position="124"/>
    </location>
</feature>
<name>A0A401LFX9_9FIRM</name>
<feature type="transmembrane region" description="Helical" evidence="2">
    <location>
        <begin position="217"/>
        <end position="234"/>
    </location>
</feature>
<feature type="compositionally biased region" description="Polar residues" evidence="1">
    <location>
        <begin position="108"/>
        <end position="121"/>
    </location>
</feature>
<dbReference type="CDD" id="cd00118">
    <property type="entry name" value="LysM"/>
    <property type="match status" value="1"/>
</dbReference>
<evidence type="ECO:0000256" key="1">
    <source>
        <dbReference type="SAM" id="MobiDB-lite"/>
    </source>
</evidence>
<dbReference type="PANTHER" id="PTHR34700">
    <property type="entry name" value="POTASSIUM BINDING PROTEIN KBP"/>
    <property type="match status" value="1"/>
</dbReference>
<sequence>MSDDKIGNKTGPEGLSETDKGYYEDLYNDLPKEVVDILMQTHPLMGKNDDLEATAYRARRPQRREDVEEVKEARMQQVGNEINEVSRAPQQEGDPTRYVSRRARNAESAHTSAPKGNTMNQDDYDDGIQYVSVLPARKKSKIVEEVTLQTAAPAKHHGKKKKHKKEREPFDDMGMEERDYRPRYEDMDFEERAKQEHLDSLYDEEYYDDYGRGRGKLPMILGVVAVVLIIFLIFRTVSLSSKLEEVQNQLTQSQDYKQKYEDMQLENMQLQEKLDGKDTKTTGNSDAADTKKDTKADTASTSSGTKEYTVQKGDTMWTIAQSQLGNGAEYQKILDANGLKESDTLAPGTVIKIPQ</sequence>
<feature type="domain" description="LysM" evidence="3">
    <location>
        <begin position="306"/>
        <end position="353"/>
    </location>
</feature>
<dbReference type="Pfam" id="PF01476">
    <property type="entry name" value="LysM"/>
    <property type="match status" value="1"/>
</dbReference>
<evidence type="ECO:0000313" key="5">
    <source>
        <dbReference type="Proteomes" id="UP000287361"/>
    </source>
</evidence>
<keyword evidence="5" id="KW-1185">Reference proteome</keyword>
<evidence type="ECO:0000313" key="4">
    <source>
        <dbReference type="EMBL" id="GCB30423.1"/>
    </source>
</evidence>
<dbReference type="SMART" id="SM00257">
    <property type="entry name" value="LysM"/>
    <property type="match status" value="1"/>
</dbReference>
<proteinExistence type="predicted"/>
<dbReference type="InterPro" id="IPR052196">
    <property type="entry name" value="Bact_Kbp"/>
</dbReference>
<feature type="compositionally biased region" description="Low complexity" evidence="1">
    <location>
        <begin position="297"/>
        <end position="306"/>
    </location>
</feature>
<feature type="region of interest" description="Disordered" evidence="1">
    <location>
        <begin position="1"/>
        <end position="20"/>
    </location>
</feature>
<dbReference type="Gene3D" id="3.10.350.10">
    <property type="entry name" value="LysM domain"/>
    <property type="match status" value="1"/>
</dbReference>
<gene>
    <name evidence="4" type="ORF">KGMB03357_20840</name>
</gene>
<feature type="region of interest" description="Disordered" evidence="1">
    <location>
        <begin position="271"/>
        <end position="306"/>
    </location>
</feature>
<dbReference type="PROSITE" id="PS51782">
    <property type="entry name" value="LYSM"/>
    <property type="match status" value="1"/>
</dbReference>
<keyword evidence="2" id="KW-0812">Transmembrane</keyword>